<protein>
    <submittedName>
        <fullName evidence="1">Uncharacterized protein</fullName>
    </submittedName>
</protein>
<reference evidence="1" key="1">
    <citation type="submission" date="2024-04" db="UniProtKB">
        <authorList>
            <consortium name="EnsemblMetazoa"/>
        </authorList>
    </citation>
    <scope>IDENTIFICATION</scope>
    <source>
        <strain evidence="1">EBRO</strain>
    </source>
</reference>
<dbReference type="Proteomes" id="UP000075880">
    <property type="component" value="Unassembled WGS sequence"/>
</dbReference>
<keyword evidence="2" id="KW-1185">Reference proteome</keyword>
<sequence>MYVIQRIEVLFLSCFGQIKAKIIPLMLMLLQFAVSSNKGRMSRGGLEAITSDYTTTMDDVTMVS</sequence>
<organism evidence="1 2">
    <name type="scientific">Anopheles atroparvus</name>
    <name type="common">European mosquito</name>
    <dbReference type="NCBI Taxonomy" id="41427"/>
    <lineage>
        <taxon>Eukaryota</taxon>
        <taxon>Metazoa</taxon>
        <taxon>Ecdysozoa</taxon>
        <taxon>Arthropoda</taxon>
        <taxon>Hexapoda</taxon>
        <taxon>Insecta</taxon>
        <taxon>Pterygota</taxon>
        <taxon>Neoptera</taxon>
        <taxon>Endopterygota</taxon>
        <taxon>Diptera</taxon>
        <taxon>Nematocera</taxon>
        <taxon>Culicoidea</taxon>
        <taxon>Culicidae</taxon>
        <taxon>Anophelinae</taxon>
        <taxon>Anopheles</taxon>
    </lineage>
</organism>
<evidence type="ECO:0000313" key="2">
    <source>
        <dbReference type="Proteomes" id="UP000075880"/>
    </source>
</evidence>
<dbReference type="EnsemblMetazoa" id="ENSAATROPT003831">
    <property type="protein sequence ID" value="ENSAATROPP003677"/>
    <property type="gene ID" value="ENSAATROPG003030"/>
</dbReference>
<accession>A0AAG5CXR5</accession>
<evidence type="ECO:0000313" key="1">
    <source>
        <dbReference type="EnsemblMetazoa" id="ENSAATROPP003677"/>
    </source>
</evidence>
<dbReference type="AlphaFoldDB" id="A0AAG5CXR5"/>
<proteinExistence type="predicted"/>
<name>A0AAG5CXR5_ANOAO</name>